<dbReference type="PANTHER" id="PTHR30146:SF153">
    <property type="entry name" value="LACTOSE OPERON REPRESSOR"/>
    <property type="match status" value="1"/>
</dbReference>
<dbReference type="Pfam" id="PF13377">
    <property type="entry name" value="Peripla_BP_3"/>
    <property type="match status" value="1"/>
</dbReference>
<dbReference type="PANTHER" id="PTHR30146">
    <property type="entry name" value="LACI-RELATED TRANSCRIPTIONAL REPRESSOR"/>
    <property type="match status" value="1"/>
</dbReference>
<dbReference type="EMBL" id="FNGP01000001">
    <property type="protein sequence ID" value="SDL12033.1"/>
    <property type="molecule type" value="Genomic_DNA"/>
</dbReference>
<dbReference type="InterPro" id="IPR028082">
    <property type="entry name" value="Peripla_BP_I"/>
</dbReference>
<dbReference type="STRING" id="686624.SAMN04488242_0296"/>
<dbReference type="RefSeq" id="WP_093248287.1">
    <property type="nucleotide sequence ID" value="NZ_FNGP01000001.1"/>
</dbReference>
<evidence type="ECO:0000256" key="3">
    <source>
        <dbReference type="ARBA" id="ARBA00023163"/>
    </source>
</evidence>
<keyword evidence="1" id="KW-0805">Transcription regulation</keyword>
<dbReference type="SUPFAM" id="SSF53822">
    <property type="entry name" value="Periplasmic binding protein-like I"/>
    <property type="match status" value="1"/>
</dbReference>
<keyword evidence="6" id="KW-1185">Reference proteome</keyword>
<dbReference type="Proteomes" id="UP000199475">
    <property type="component" value="Unassembled WGS sequence"/>
</dbReference>
<gene>
    <name evidence="5" type="ORF">SAMN04488242_0296</name>
</gene>
<dbReference type="GO" id="GO:0000976">
    <property type="term" value="F:transcription cis-regulatory region binding"/>
    <property type="evidence" value="ECO:0007669"/>
    <property type="project" value="TreeGrafter"/>
</dbReference>
<dbReference type="Pfam" id="PF00356">
    <property type="entry name" value="LacI"/>
    <property type="match status" value="1"/>
</dbReference>
<evidence type="ECO:0000256" key="1">
    <source>
        <dbReference type="ARBA" id="ARBA00023015"/>
    </source>
</evidence>
<dbReference type="SUPFAM" id="SSF47413">
    <property type="entry name" value="lambda repressor-like DNA-binding domains"/>
    <property type="match status" value="1"/>
</dbReference>
<dbReference type="AlphaFoldDB" id="A0A1G9HHP8"/>
<proteinExistence type="predicted"/>
<feature type="domain" description="HTH lacI-type" evidence="4">
    <location>
        <begin position="4"/>
        <end position="59"/>
    </location>
</feature>
<dbReference type="OrthoDB" id="3226810at2"/>
<dbReference type="Gene3D" id="1.10.260.40">
    <property type="entry name" value="lambda repressor-like DNA-binding domains"/>
    <property type="match status" value="1"/>
</dbReference>
<dbReference type="InterPro" id="IPR000843">
    <property type="entry name" value="HTH_LacI"/>
</dbReference>
<dbReference type="InterPro" id="IPR046335">
    <property type="entry name" value="LacI/GalR-like_sensor"/>
</dbReference>
<name>A0A1G9HHP8_9ACTN</name>
<reference evidence="5 6" key="1">
    <citation type="submission" date="2016-10" db="EMBL/GenBank/DDBJ databases">
        <authorList>
            <person name="de Groot N.N."/>
        </authorList>
    </citation>
    <scope>NUCLEOTIDE SEQUENCE [LARGE SCALE GENOMIC DNA]</scope>
    <source>
        <strain evidence="5 6">CGMCC 1.9159</strain>
    </source>
</reference>
<accession>A0A1G9HHP8</accession>
<dbReference type="CDD" id="cd01392">
    <property type="entry name" value="HTH_LacI"/>
    <property type="match status" value="1"/>
</dbReference>
<dbReference type="PROSITE" id="PS50932">
    <property type="entry name" value="HTH_LACI_2"/>
    <property type="match status" value="1"/>
</dbReference>
<dbReference type="Gene3D" id="3.40.50.2300">
    <property type="match status" value="2"/>
</dbReference>
<sequence>MSAVNLKQIAEQAGVSLATASRVLSGSDYPVKEELRQRVLQVASELDYVPNANARGLLRGRSSTVGVLVGDVSDPFFSGMVGGIHEVAGKAGYMVTVVNTFREPETELDTLRRLRAQRVDIMIVAGSGLDDEAYTTGLERSLGAFMKSGNAAVLIGHHEVSDELPACHVRFDNRAAAREVAEHLHGLGHRRIALITGDPRLLSTRDRCAGFRDVFGDDLVCQETEPTRDGGYEAAARILDEHPDVTAIAATADQMALGALVQLRERGIAVPGKISVAGFNDIEVSKDLVPSLTSAHVPLDEMGRRAMELGLKALEGEVAHFEVQPQLAIRESTGPVRTD</sequence>
<keyword evidence="2" id="KW-0238">DNA-binding</keyword>
<dbReference type="InterPro" id="IPR010982">
    <property type="entry name" value="Lambda_DNA-bd_dom_sf"/>
</dbReference>
<dbReference type="GO" id="GO:0003700">
    <property type="term" value="F:DNA-binding transcription factor activity"/>
    <property type="evidence" value="ECO:0007669"/>
    <property type="project" value="TreeGrafter"/>
</dbReference>
<protein>
    <submittedName>
        <fullName evidence="5">Transcriptional regulator, LacI family</fullName>
    </submittedName>
</protein>
<organism evidence="5 6">
    <name type="scientific">Tessaracoccus oleiagri</name>
    <dbReference type="NCBI Taxonomy" id="686624"/>
    <lineage>
        <taxon>Bacteria</taxon>
        <taxon>Bacillati</taxon>
        <taxon>Actinomycetota</taxon>
        <taxon>Actinomycetes</taxon>
        <taxon>Propionibacteriales</taxon>
        <taxon>Propionibacteriaceae</taxon>
        <taxon>Tessaracoccus</taxon>
    </lineage>
</organism>
<dbReference type="CDD" id="cd06267">
    <property type="entry name" value="PBP1_LacI_sugar_binding-like"/>
    <property type="match status" value="1"/>
</dbReference>
<keyword evidence="3" id="KW-0804">Transcription</keyword>
<dbReference type="SMART" id="SM00354">
    <property type="entry name" value="HTH_LACI"/>
    <property type="match status" value="1"/>
</dbReference>
<evidence type="ECO:0000313" key="5">
    <source>
        <dbReference type="EMBL" id="SDL12033.1"/>
    </source>
</evidence>
<evidence type="ECO:0000313" key="6">
    <source>
        <dbReference type="Proteomes" id="UP000199475"/>
    </source>
</evidence>
<evidence type="ECO:0000259" key="4">
    <source>
        <dbReference type="PROSITE" id="PS50932"/>
    </source>
</evidence>
<evidence type="ECO:0000256" key="2">
    <source>
        <dbReference type="ARBA" id="ARBA00023125"/>
    </source>
</evidence>